<keyword evidence="7" id="KW-0804">Transcription</keyword>
<dbReference type="Pfam" id="PF01590">
    <property type="entry name" value="GAF"/>
    <property type="match status" value="1"/>
</dbReference>
<dbReference type="InterPro" id="IPR002078">
    <property type="entry name" value="Sigma_54_int"/>
</dbReference>
<dbReference type="InterPro" id="IPR025943">
    <property type="entry name" value="Sigma_54_int_dom_ATP-bd_2"/>
</dbReference>
<keyword evidence="6" id="KW-0010">Activator</keyword>
<dbReference type="GO" id="GO:0000160">
    <property type="term" value="P:phosphorelay signal transduction system"/>
    <property type="evidence" value="ECO:0007669"/>
    <property type="project" value="UniProtKB-KW"/>
</dbReference>
<keyword evidence="4" id="KW-0805">Transcription regulation</keyword>
<evidence type="ECO:0000256" key="6">
    <source>
        <dbReference type="ARBA" id="ARBA00023159"/>
    </source>
</evidence>
<dbReference type="GO" id="GO:0016829">
    <property type="term" value="F:lyase activity"/>
    <property type="evidence" value="ECO:0007669"/>
    <property type="project" value="UniProtKB-KW"/>
</dbReference>
<dbReference type="AlphaFoldDB" id="A0A0T9UZB5"/>
<dbReference type="Gene3D" id="3.40.50.300">
    <property type="entry name" value="P-loop containing nucleotide triphosphate hydrolases"/>
    <property type="match status" value="1"/>
</dbReference>
<dbReference type="PROSITE" id="PS50045">
    <property type="entry name" value="SIGMA54_INTERACT_4"/>
    <property type="match status" value="1"/>
</dbReference>
<dbReference type="InterPro" id="IPR058031">
    <property type="entry name" value="AAA_lid_NorR"/>
</dbReference>
<dbReference type="Gene3D" id="3.30.450.40">
    <property type="match status" value="2"/>
</dbReference>
<dbReference type="GO" id="GO:0005524">
    <property type="term" value="F:ATP binding"/>
    <property type="evidence" value="ECO:0007669"/>
    <property type="project" value="UniProtKB-KW"/>
</dbReference>
<dbReference type="GO" id="GO:0003677">
    <property type="term" value="F:DNA binding"/>
    <property type="evidence" value="ECO:0007669"/>
    <property type="project" value="UniProtKB-KW"/>
</dbReference>
<dbReference type="EMBL" id="CQEM01000028">
    <property type="protein sequence ID" value="CNL87753.1"/>
    <property type="molecule type" value="Genomic_DNA"/>
</dbReference>
<dbReference type="PANTHER" id="PTHR32071">
    <property type="entry name" value="TRANSCRIPTIONAL REGULATORY PROTEIN"/>
    <property type="match status" value="1"/>
</dbReference>
<dbReference type="InterPro" id="IPR009057">
    <property type="entry name" value="Homeodomain-like_sf"/>
</dbReference>
<name>A0A0T9UZB5_YERAE</name>
<proteinExistence type="predicted"/>
<keyword evidence="2" id="KW-0067">ATP-binding</keyword>
<dbReference type="Pfam" id="PF00158">
    <property type="entry name" value="Sigma54_activat"/>
    <property type="match status" value="1"/>
</dbReference>
<gene>
    <name evidence="9" type="primary">hyfR_2</name>
    <name evidence="9" type="ORF">ERS008460_03995</name>
</gene>
<keyword evidence="9" id="KW-0456">Lyase</keyword>
<dbReference type="PROSITE" id="PS00675">
    <property type="entry name" value="SIGMA54_INTERACT_1"/>
    <property type="match status" value="1"/>
</dbReference>
<reference evidence="10" key="1">
    <citation type="submission" date="2015-03" db="EMBL/GenBank/DDBJ databases">
        <authorList>
            <consortium name="Pathogen Informatics"/>
        </authorList>
    </citation>
    <scope>NUCLEOTIDE SEQUENCE [LARGE SCALE GENOMIC DNA]</scope>
    <source>
        <strain evidence="10">IP27925</strain>
    </source>
</reference>
<dbReference type="SUPFAM" id="SSF46689">
    <property type="entry name" value="Homeodomain-like"/>
    <property type="match status" value="1"/>
</dbReference>
<dbReference type="PROSITE" id="PS00676">
    <property type="entry name" value="SIGMA54_INTERACT_2"/>
    <property type="match status" value="1"/>
</dbReference>
<evidence type="ECO:0000256" key="7">
    <source>
        <dbReference type="ARBA" id="ARBA00023163"/>
    </source>
</evidence>
<dbReference type="InterPro" id="IPR003593">
    <property type="entry name" value="AAA+_ATPase"/>
</dbReference>
<dbReference type="CDD" id="cd00009">
    <property type="entry name" value="AAA"/>
    <property type="match status" value="1"/>
</dbReference>
<evidence type="ECO:0000313" key="9">
    <source>
        <dbReference type="EMBL" id="CNL87753.1"/>
    </source>
</evidence>
<dbReference type="Gene3D" id="1.10.10.60">
    <property type="entry name" value="Homeodomain-like"/>
    <property type="match status" value="1"/>
</dbReference>
<accession>A0A0T9UZB5</accession>
<dbReference type="SMART" id="SM00065">
    <property type="entry name" value="GAF"/>
    <property type="match status" value="2"/>
</dbReference>
<keyword evidence="5" id="KW-0238">DNA-binding</keyword>
<dbReference type="STRING" id="28152.CH54_1021"/>
<evidence type="ECO:0000256" key="2">
    <source>
        <dbReference type="ARBA" id="ARBA00022840"/>
    </source>
</evidence>
<dbReference type="SUPFAM" id="SSF55781">
    <property type="entry name" value="GAF domain-like"/>
    <property type="match status" value="2"/>
</dbReference>
<keyword evidence="1" id="KW-0547">Nucleotide-binding</keyword>
<evidence type="ECO:0000256" key="5">
    <source>
        <dbReference type="ARBA" id="ARBA00023125"/>
    </source>
</evidence>
<sequence length="720" mass="81313">MDSAKKLPRPTLAQVWQDTLFRVSKKLLLLRDITELVNELRKLSFSVVRFQRVNLLLLNPLYNQITLYTHDDATNTVVGAQNILFAEGPGALAWQQQVPLRSDHQRMQREFSSVSDLVPYQQLHAGCHFPLGHDNHWSGCVEFIKTDDSEFDEQAMTFLGLLADVVAIAVDNISEINRAFSEREKLRFERDHFRILVDVTNTVISKLEMDVLAAEVSKEIHRFFNIDYISLAICGTQDDKNKLHVFSTRYQIGKAVQHQQAWMDITGTLAGQVLQSRELLLVNLADISLLAPEDKQLANMLDEGLQVVCLLPLFFGHKMLGILKLAQCQSDIFTDSNLKLLRQIAARIAIAVDNALAYDEITRLKDSLVNENLYLTDQIIHNEEFGEIIGHSAAIKAVLEQVEMVASSDCTVLILGETGTGKELIARAIHNLSTRKKQRMVKMNCAAIPSGLMESDLFGHEKGAYTGASSQRIGRFEMADGGTLFLDEVGDIPLELQPKLLRVLQEREIERLGGSKIIPVDVRLIAATNRDLKLMMVNREYRSDLYYRLNVFPIVIPPLRERPEDIPLLVKFFTQKIAKRMNRVIDTIPSETLRLLSRLPWPGNIRELENVIERAVILSRGTTLNLQLQELEYHLSPLEVAKPAPERAVRKPLLPESEEPEFSESERARIIRVLRETNGVVAGSKGAAIKLGLKRTTLLSRMQRLGISVKSIEEEDGMAE</sequence>
<evidence type="ECO:0000256" key="3">
    <source>
        <dbReference type="ARBA" id="ARBA00023012"/>
    </source>
</evidence>
<feature type="domain" description="Sigma-54 factor interaction" evidence="8">
    <location>
        <begin position="388"/>
        <end position="617"/>
    </location>
</feature>
<dbReference type="Proteomes" id="UP000040088">
    <property type="component" value="Unassembled WGS sequence"/>
</dbReference>
<dbReference type="NCBIfam" id="NF011958">
    <property type="entry name" value="PRK15429.1"/>
    <property type="match status" value="1"/>
</dbReference>
<dbReference type="FunFam" id="1.10.8.60:FF:000014">
    <property type="entry name" value="DNA-binding transcriptional regulator NtrC"/>
    <property type="match status" value="1"/>
</dbReference>
<dbReference type="InterPro" id="IPR025662">
    <property type="entry name" value="Sigma_54_int_dom_ATP-bd_1"/>
</dbReference>
<dbReference type="SUPFAM" id="SSF52540">
    <property type="entry name" value="P-loop containing nucleoside triphosphate hydrolases"/>
    <property type="match status" value="1"/>
</dbReference>
<dbReference type="InterPro" id="IPR029016">
    <property type="entry name" value="GAF-like_dom_sf"/>
</dbReference>
<organism evidence="9 10">
    <name type="scientific">Yersinia aleksiciae</name>
    <dbReference type="NCBI Taxonomy" id="263819"/>
    <lineage>
        <taxon>Bacteria</taxon>
        <taxon>Pseudomonadati</taxon>
        <taxon>Pseudomonadota</taxon>
        <taxon>Gammaproteobacteria</taxon>
        <taxon>Enterobacterales</taxon>
        <taxon>Yersiniaceae</taxon>
        <taxon>Yersinia</taxon>
    </lineage>
</organism>
<dbReference type="SMART" id="SM00382">
    <property type="entry name" value="AAA"/>
    <property type="match status" value="1"/>
</dbReference>
<dbReference type="RefSeq" id="WP_072081173.1">
    <property type="nucleotide sequence ID" value="NZ_CABHQD010000327.1"/>
</dbReference>
<dbReference type="PANTHER" id="PTHR32071:SF123">
    <property type="entry name" value="DNA-BINDING TRANSCRIPTIONAL ACTIVATOR HYFR-RELATED"/>
    <property type="match status" value="1"/>
</dbReference>
<evidence type="ECO:0000256" key="4">
    <source>
        <dbReference type="ARBA" id="ARBA00023015"/>
    </source>
</evidence>
<evidence type="ECO:0000259" key="8">
    <source>
        <dbReference type="PROSITE" id="PS50045"/>
    </source>
</evidence>
<dbReference type="FunFam" id="3.40.50.300:FF:000006">
    <property type="entry name" value="DNA-binding transcriptional regulator NtrC"/>
    <property type="match status" value="1"/>
</dbReference>
<dbReference type="Pfam" id="PF25601">
    <property type="entry name" value="AAA_lid_14"/>
    <property type="match status" value="1"/>
</dbReference>
<dbReference type="InterPro" id="IPR003018">
    <property type="entry name" value="GAF"/>
</dbReference>
<dbReference type="InterPro" id="IPR025944">
    <property type="entry name" value="Sigma_54_int_dom_CS"/>
</dbReference>
<keyword evidence="3" id="KW-0902">Two-component regulatory system</keyword>
<evidence type="ECO:0000313" key="10">
    <source>
        <dbReference type="Proteomes" id="UP000040088"/>
    </source>
</evidence>
<dbReference type="GO" id="GO:0006355">
    <property type="term" value="P:regulation of DNA-templated transcription"/>
    <property type="evidence" value="ECO:0007669"/>
    <property type="project" value="InterPro"/>
</dbReference>
<evidence type="ECO:0000256" key="1">
    <source>
        <dbReference type="ARBA" id="ARBA00022741"/>
    </source>
</evidence>
<dbReference type="Gene3D" id="1.10.8.60">
    <property type="match status" value="1"/>
</dbReference>
<dbReference type="PROSITE" id="PS00688">
    <property type="entry name" value="SIGMA54_INTERACT_3"/>
    <property type="match status" value="1"/>
</dbReference>
<dbReference type="InterPro" id="IPR027417">
    <property type="entry name" value="P-loop_NTPase"/>
</dbReference>
<protein>
    <submittedName>
        <fullName evidence="9">Putative hydrogenlyase transcriptional activator</fullName>
    </submittedName>
</protein>